<dbReference type="Proteomes" id="UP000199321">
    <property type="component" value="Unassembled WGS sequence"/>
</dbReference>
<sequence length="160" mass="18744">MKKILIPTDFTVESLQLVEYAILNFPNTKLEIILIAGYKLPDTRWEVTHFKAKEQFRKQLSNEFIAYERRLILEHENHIEAISFELFTGINSYSFQNFLKQLDVEDAVVPKGAFSHSPNHKWFDTTKYLKKCVNNVVEVSLDVTDEEPQRKFSLVSLFNS</sequence>
<evidence type="ECO:0000313" key="1">
    <source>
        <dbReference type="EMBL" id="SDE41276.1"/>
    </source>
</evidence>
<accession>A0A1G7CRI8</accession>
<dbReference type="STRING" id="227084.SAMN05421855_101491"/>
<gene>
    <name evidence="1" type="ORF">SAMN05421855_101491</name>
</gene>
<dbReference type="EMBL" id="FNBA01000001">
    <property type="protein sequence ID" value="SDE41276.1"/>
    <property type="molecule type" value="Genomic_DNA"/>
</dbReference>
<keyword evidence="2" id="KW-1185">Reference proteome</keyword>
<proteinExistence type="predicted"/>
<dbReference type="RefSeq" id="WP_093140016.1">
    <property type="nucleotide sequence ID" value="NZ_BMWO01000001.1"/>
</dbReference>
<protein>
    <recommendedName>
        <fullName evidence="3">Universal stress protein family protein</fullName>
    </recommendedName>
</protein>
<dbReference type="AlphaFoldDB" id="A0A1G7CRI8"/>
<name>A0A1G7CRI8_9FLAO</name>
<dbReference type="OrthoDB" id="893860at2"/>
<organism evidence="1 2">
    <name type="scientific">Ulvibacter litoralis</name>
    <dbReference type="NCBI Taxonomy" id="227084"/>
    <lineage>
        <taxon>Bacteria</taxon>
        <taxon>Pseudomonadati</taxon>
        <taxon>Bacteroidota</taxon>
        <taxon>Flavobacteriia</taxon>
        <taxon>Flavobacteriales</taxon>
        <taxon>Flavobacteriaceae</taxon>
        <taxon>Ulvibacter</taxon>
    </lineage>
</organism>
<evidence type="ECO:0008006" key="3">
    <source>
        <dbReference type="Google" id="ProtNLM"/>
    </source>
</evidence>
<evidence type="ECO:0000313" key="2">
    <source>
        <dbReference type="Proteomes" id="UP000199321"/>
    </source>
</evidence>
<reference evidence="1 2" key="1">
    <citation type="submission" date="2016-10" db="EMBL/GenBank/DDBJ databases">
        <authorList>
            <person name="de Groot N.N."/>
        </authorList>
    </citation>
    <scope>NUCLEOTIDE SEQUENCE [LARGE SCALE GENOMIC DNA]</scope>
    <source>
        <strain evidence="1 2">DSM 16195</strain>
    </source>
</reference>